<accession>A0A2V3PLP2</accession>
<dbReference type="RefSeq" id="WP_110311349.1">
    <property type="nucleotide sequence ID" value="NZ_QICL01000018.1"/>
</dbReference>
<keyword evidence="2" id="KW-1185">Reference proteome</keyword>
<reference evidence="1 2" key="1">
    <citation type="submission" date="2018-03" db="EMBL/GenBank/DDBJ databases">
        <title>Genomic Encyclopedia of Archaeal and Bacterial Type Strains, Phase II (KMG-II): from individual species to whole genera.</title>
        <authorList>
            <person name="Goeker M."/>
        </authorList>
    </citation>
    <scope>NUCLEOTIDE SEQUENCE [LARGE SCALE GENOMIC DNA]</scope>
    <source>
        <strain evidence="1 2">DSM 100214</strain>
    </source>
</reference>
<evidence type="ECO:0000313" key="1">
    <source>
        <dbReference type="EMBL" id="PXV62681.1"/>
    </source>
</evidence>
<evidence type="ECO:0008006" key="3">
    <source>
        <dbReference type="Google" id="ProtNLM"/>
    </source>
</evidence>
<gene>
    <name evidence="1" type="ORF">CLV62_11870</name>
</gene>
<sequence length="220" mass="25417">MKNSFKKIYLSWRPSKGLSRLMVGEIIIHAEVINFRYIKEELNKATKLGFSGYPGLPIDKPEHLASLDLFIKRLINTDRSDAEFLLNFWEIDSNYKEDKLYLLAMTQGIMQTDNFEFLANFELKEGLTFVSDVAGLSHSKFDLTKVKIGSELTFEKENHIKDKDAVKVLFKGELVGYIKKGHNQIFHEEGSLNIKIEVKHITNTKVFKELYVKIYSDSSK</sequence>
<dbReference type="EMBL" id="QICL01000018">
    <property type="protein sequence ID" value="PXV62681.1"/>
    <property type="molecule type" value="Genomic_DNA"/>
</dbReference>
<proteinExistence type="predicted"/>
<name>A0A2V3PLP2_9BACT</name>
<dbReference type="AlphaFoldDB" id="A0A2V3PLP2"/>
<organism evidence="1 2">
    <name type="scientific">Dysgonomonas alginatilytica</name>
    <dbReference type="NCBI Taxonomy" id="1605892"/>
    <lineage>
        <taxon>Bacteria</taxon>
        <taxon>Pseudomonadati</taxon>
        <taxon>Bacteroidota</taxon>
        <taxon>Bacteroidia</taxon>
        <taxon>Bacteroidales</taxon>
        <taxon>Dysgonomonadaceae</taxon>
        <taxon>Dysgonomonas</taxon>
    </lineage>
</organism>
<dbReference type="OrthoDB" id="1332840at2"/>
<comment type="caution">
    <text evidence="1">The sequence shown here is derived from an EMBL/GenBank/DDBJ whole genome shotgun (WGS) entry which is preliminary data.</text>
</comment>
<protein>
    <recommendedName>
        <fullName evidence="3">HIRAN domain-containing protein</fullName>
    </recommendedName>
</protein>
<dbReference type="Gene3D" id="3.30.70.2330">
    <property type="match status" value="1"/>
</dbReference>
<evidence type="ECO:0000313" key="2">
    <source>
        <dbReference type="Proteomes" id="UP000247973"/>
    </source>
</evidence>
<dbReference type="Proteomes" id="UP000247973">
    <property type="component" value="Unassembled WGS sequence"/>
</dbReference>